<dbReference type="InterPro" id="IPR003137">
    <property type="entry name" value="PA_domain"/>
</dbReference>
<dbReference type="FunFam" id="3.50.30.30:FF:000005">
    <property type="entry name" value="subtilisin-like protease SBT1.5"/>
    <property type="match status" value="1"/>
</dbReference>
<evidence type="ECO:0000313" key="9">
    <source>
        <dbReference type="Proteomes" id="UP001177140"/>
    </source>
</evidence>
<dbReference type="Gene3D" id="3.40.50.200">
    <property type="entry name" value="Peptidase S8/S53 domain"/>
    <property type="match status" value="1"/>
</dbReference>
<proteinExistence type="inferred from homology"/>
<evidence type="ECO:0000256" key="3">
    <source>
        <dbReference type="ARBA" id="ARBA00022729"/>
    </source>
</evidence>
<evidence type="ECO:0000256" key="2">
    <source>
        <dbReference type="ARBA" id="ARBA00022670"/>
    </source>
</evidence>
<evidence type="ECO:0000313" key="8">
    <source>
        <dbReference type="EMBL" id="MCL7049096.1"/>
    </source>
</evidence>
<keyword evidence="4" id="KW-0720">Serine protease</keyword>
<evidence type="ECO:0000256" key="5">
    <source>
        <dbReference type="ARBA" id="ARBA00023180"/>
    </source>
</evidence>
<keyword evidence="4" id="KW-0378">Hydrolase</keyword>
<dbReference type="SUPFAM" id="SSF52025">
    <property type="entry name" value="PA domain"/>
    <property type="match status" value="1"/>
</dbReference>
<keyword evidence="3" id="KW-0732">Signal</keyword>
<dbReference type="AlphaFoldDB" id="A0AA42B3K0"/>
<evidence type="ECO:0000256" key="4">
    <source>
        <dbReference type="ARBA" id="ARBA00022825"/>
    </source>
</evidence>
<dbReference type="EMBL" id="JAJJMA010311947">
    <property type="protein sequence ID" value="MCL7049096.1"/>
    <property type="molecule type" value="Genomic_DNA"/>
</dbReference>
<evidence type="ECO:0000259" key="6">
    <source>
        <dbReference type="Pfam" id="PF02225"/>
    </source>
</evidence>
<feature type="domain" description="PA" evidence="6">
    <location>
        <begin position="66"/>
        <end position="151"/>
    </location>
</feature>
<dbReference type="InterPro" id="IPR046450">
    <property type="entry name" value="PA_dom_sf"/>
</dbReference>
<sequence>GIFASCSAGNSGPLSATLSNEAPWILTVGASTIDRTIKATAMLGNGIEYDGESLFQPSGFSSTLFPLIYAGADGEPNSKFCGEGAFNKTNVSGKIVLCERGNGVGRIAKGEEVKNAGGSGMILMNQESDGFSTEANAHVLPATHLSYASGSIYVGRREYYINSSLSPVATILFKGTIIGESSAPAVRPGSEGGPSLASPGILKPDIIGPSVSVLAAWPFSLDNGTNSDLTYNIILFLVHPCSHPDWSPAAIKYAIMTTADISNLEGQPIVDQNLNIANLFATGSGHVNPSKANDPGLIYDIQPDDYISCLCGLGYSDEQVGIIAHGVIKFPMIGTTKSFSRTVTNVGEANSTYGVEIVEPNGVSVNVKPTLLHFTEVNQKLKYSVMFESICNKCLR</sequence>
<name>A0AA42B3K0_PAPNU</name>
<dbReference type="GO" id="GO:0004252">
    <property type="term" value="F:serine-type endopeptidase activity"/>
    <property type="evidence" value="ECO:0007669"/>
    <property type="project" value="InterPro"/>
</dbReference>
<gene>
    <name evidence="8" type="ORF">MKW94_028147</name>
</gene>
<protein>
    <submittedName>
        <fullName evidence="8">Uncharacterized protein</fullName>
    </submittedName>
</protein>
<dbReference type="Pfam" id="PF17766">
    <property type="entry name" value="fn3_6"/>
    <property type="match status" value="1"/>
</dbReference>
<dbReference type="InterPro" id="IPR045051">
    <property type="entry name" value="SBT"/>
</dbReference>
<dbReference type="Gene3D" id="2.60.40.2310">
    <property type="match status" value="1"/>
</dbReference>
<evidence type="ECO:0000256" key="1">
    <source>
        <dbReference type="ARBA" id="ARBA00011073"/>
    </source>
</evidence>
<organism evidence="8 9">
    <name type="scientific">Papaver nudicaule</name>
    <name type="common">Iceland poppy</name>
    <dbReference type="NCBI Taxonomy" id="74823"/>
    <lineage>
        <taxon>Eukaryota</taxon>
        <taxon>Viridiplantae</taxon>
        <taxon>Streptophyta</taxon>
        <taxon>Embryophyta</taxon>
        <taxon>Tracheophyta</taxon>
        <taxon>Spermatophyta</taxon>
        <taxon>Magnoliopsida</taxon>
        <taxon>Ranunculales</taxon>
        <taxon>Papaveraceae</taxon>
        <taxon>Papaveroideae</taxon>
        <taxon>Papaver</taxon>
    </lineage>
</organism>
<keyword evidence="5" id="KW-0325">Glycoprotein</keyword>
<keyword evidence="9" id="KW-1185">Reference proteome</keyword>
<feature type="non-terminal residue" evidence="8">
    <location>
        <position position="1"/>
    </location>
</feature>
<dbReference type="InterPro" id="IPR036852">
    <property type="entry name" value="Peptidase_S8/S53_dom_sf"/>
</dbReference>
<evidence type="ECO:0000259" key="7">
    <source>
        <dbReference type="Pfam" id="PF17766"/>
    </source>
</evidence>
<dbReference type="Pfam" id="PF02225">
    <property type="entry name" value="PA"/>
    <property type="match status" value="1"/>
</dbReference>
<comment type="caution">
    <text evidence="8">The sequence shown here is derived from an EMBL/GenBank/DDBJ whole genome shotgun (WGS) entry which is preliminary data.</text>
</comment>
<comment type="similarity">
    <text evidence="1">Belongs to the peptidase S8 family.</text>
</comment>
<dbReference type="Proteomes" id="UP001177140">
    <property type="component" value="Unassembled WGS sequence"/>
</dbReference>
<dbReference type="InterPro" id="IPR041469">
    <property type="entry name" value="Subtilisin-like_FN3"/>
</dbReference>
<dbReference type="CDD" id="cd02120">
    <property type="entry name" value="PA_subtilisin_like"/>
    <property type="match status" value="1"/>
</dbReference>
<feature type="domain" description="Subtilisin-like protease fibronectin type-III" evidence="7">
    <location>
        <begin position="335"/>
        <end position="389"/>
    </location>
</feature>
<dbReference type="GO" id="GO:0006508">
    <property type="term" value="P:proteolysis"/>
    <property type="evidence" value="ECO:0007669"/>
    <property type="project" value="UniProtKB-KW"/>
</dbReference>
<dbReference type="SUPFAM" id="SSF52743">
    <property type="entry name" value="Subtilisin-like"/>
    <property type="match status" value="1"/>
</dbReference>
<keyword evidence="2" id="KW-0645">Protease</keyword>
<dbReference type="Gene3D" id="3.50.30.30">
    <property type="match status" value="1"/>
</dbReference>
<reference evidence="8" key="1">
    <citation type="submission" date="2022-03" db="EMBL/GenBank/DDBJ databases">
        <title>A functionally conserved STORR gene fusion in Papaver species that diverged 16.8 million years ago.</title>
        <authorList>
            <person name="Catania T."/>
        </authorList>
    </citation>
    <scope>NUCLEOTIDE SEQUENCE</scope>
    <source>
        <strain evidence="8">S-191538</strain>
    </source>
</reference>
<dbReference type="PANTHER" id="PTHR10795">
    <property type="entry name" value="PROPROTEIN CONVERTASE SUBTILISIN/KEXIN"/>
    <property type="match status" value="1"/>
</dbReference>
<accession>A0AA42B3K0</accession>